<protein>
    <submittedName>
        <fullName evidence="2">Uncharacterized conserved protein, DUF1330 family</fullName>
    </submittedName>
</protein>
<dbReference type="Gene3D" id="3.30.70.100">
    <property type="match status" value="1"/>
</dbReference>
<dbReference type="EMBL" id="FODT01000001">
    <property type="protein sequence ID" value="SEO15412.1"/>
    <property type="molecule type" value="Genomic_DNA"/>
</dbReference>
<organism evidence="2 3">
    <name type="scientific">Rhodopseudomonas pseudopalustris</name>
    <dbReference type="NCBI Taxonomy" id="1513892"/>
    <lineage>
        <taxon>Bacteria</taxon>
        <taxon>Pseudomonadati</taxon>
        <taxon>Pseudomonadota</taxon>
        <taxon>Alphaproteobacteria</taxon>
        <taxon>Hyphomicrobiales</taxon>
        <taxon>Nitrobacteraceae</taxon>
        <taxon>Rhodopseudomonas</taxon>
    </lineage>
</organism>
<dbReference type="InterPro" id="IPR010753">
    <property type="entry name" value="DUF1330"/>
</dbReference>
<feature type="domain" description="DUF1330" evidence="1">
    <location>
        <begin position="45"/>
        <end position="122"/>
    </location>
</feature>
<evidence type="ECO:0000259" key="1">
    <source>
        <dbReference type="Pfam" id="PF07045"/>
    </source>
</evidence>
<accession>A0A1H8MDC3</accession>
<dbReference type="OrthoDB" id="8909581at2"/>
<dbReference type="InterPro" id="IPR011008">
    <property type="entry name" value="Dimeric_a/b-barrel"/>
</dbReference>
<dbReference type="Proteomes" id="UP000199615">
    <property type="component" value="Unassembled WGS sequence"/>
</dbReference>
<evidence type="ECO:0000313" key="2">
    <source>
        <dbReference type="EMBL" id="SEO15412.1"/>
    </source>
</evidence>
<dbReference type="PANTHER" id="PTHR40257:SF1">
    <property type="entry name" value="DUF1330 DOMAIN-CONTAINING PROTEIN"/>
    <property type="match status" value="1"/>
</dbReference>
<gene>
    <name evidence="2" type="ORF">SAMN05444123_101479</name>
</gene>
<dbReference type="Pfam" id="PF07045">
    <property type="entry name" value="DUF1330"/>
    <property type="match status" value="1"/>
</dbReference>
<reference evidence="3" key="1">
    <citation type="submission" date="2016-10" db="EMBL/GenBank/DDBJ databases">
        <authorList>
            <person name="Varghese N."/>
            <person name="Submissions S."/>
        </authorList>
    </citation>
    <scope>NUCLEOTIDE SEQUENCE [LARGE SCALE GENOMIC DNA]</scope>
    <source>
        <strain evidence="3">DSM 123</strain>
    </source>
</reference>
<keyword evidence="3" id="KW-1185">Reference proteome</keyword>
<proteinExistence type="predicted"/>
<dbReference type="PANTHER" id="PTHR40257">
    <property type="match status" value="1"/>
</dbReference>
<dbReference type="SUPFAM" id="SSF54909">
    <property type="entry name" value="Dimeric alpha+beta barrel"/>
    <property type="match status" value="1"/>
</dbReference>
<dbReference type="AlphaFoldDB" id="A0A1H8MDC3"/>
<name>A0A1H8MDC3_9BRAD</name>
<sequence length="142" mass="16076">MTGHIDPTKELFAQFRENDRDGPIHMLNLVRLKPRASYPDGREATGAEAYAAYGRDSLPVFSRLGGRVVWQGAFELMLIGPQQERWDHVFIAEYPGVSAFVEMIRDPVYREAVKHRQAAVEDSRLIRLKPIPVGEGFGQIPE</sequence>
<dbReference type="RefSeq" id="WP_092681456.1">
    <property type="nucleotide sequence ID" value="NZ_FODT01000001.1"/>
</dbReference>
<evidence type="ECO:0000313" key="3">
    <source>
        <dbReference type="Proteomes" id="UP000199615"/>
    </source>
</evidence>